<dbReference type="PANTHER" id="PTHR11315">
    <property type="entry name" value="PROTEASE FAMILY C26 GAMMA-GLUTAMYL HYDROLASE"/>
    <property type="match status" value="1"/>
</dbReference>
<dbReference type="GO" id="GO:0034722">
    <property type="term" value="F:gamma-glutamyl-peptidase activity"/>
    <property type="evidence" value="ECO:0007669"/>
    <property type="project" value="UniProtKB-EC"/>
</dbReference>
<dbReference type="KEGG" id="apln:108735377"/>
<feature type="chain" id="PRO_5010717313" description="folate gamma-glutamyl hydrolase" evidence="8">
    <location>
        <begin position="23"/>
        <end position="92"/>
    </location>
</feature>
<evidence type="ECO:0000256" key="2">
    <source>
        <dbReference type="ARBA" id="ARBA00011083"/>
    </source>
</evidence>
<keyword evidence="5 8" id="KW-0732">Signal</keyword>
<dbReference type="OrthoDB" id="64220at2759"/>
<reference evidence="10" key="1">
    <citation type="submission" date="2025-08" db="UniProtKB">
        <authorList>
            <consortium name="RefSeq"/>
        </authorList>
    </citation>
    <scope>IDENTIFICATION</scope>
    <source>
        <tissue evidence="10">Entire body</tissue>
    </source>
</reference>
<dbReference type="EC" id="3.4.19.9" evidence="3"/>
<dbReference type="GO" id="GO:0005576">
    <property type="term" value="C:extracellular region"/>
    <property type="evidence" value="ECO:0007669"/>
    <property type="project" value="UniProtKB-SubCell"/>
</dbReference>
<name>A0A1W4WFT4_AGRPL</name>
<evidence type="ECO:0000256" key="8">
    <source>
        <dbReference type="SAM" id="SignalP"/>
    </source>
</evidence>
<evidence type="ECO:0000256" key="7">
    <source>
        <dbReference type="SAM" id="Phobius"/>
    </source>
</evidence>
<feature type="signal peptide" evidence="8">
    <location>
        <begin position="1"/>
        <end position="22"/>
    </location>
</feature>
<evidence type="ECO:0000256" key="5">
    <source>
        <dbReference type="ARBA" id="ARBA00022729"/>
    </source>
</evidence>
<evidence type="ECO:0000313" key="10">
    <source>
        <dbReference type="RefSeq" id="XP_018322816.1"/>
    </source>
</evidence>
<gene>
    <name evidence="10" type="primary">LOC108735377</name>
</gene>
<protein>
    <recommendedName>
        <fullName evidence="3">folate gamma-glutamyl hydrolase</fullName>
        <ecNumber evidence="3">3.4.19.9</ecNumber>
    </recommendedName>
</protein>
<dbReference type="GeneID" id="108735377"/>
<dbReference type="Gene3D" id="3.40.50.880">
    <property type="match status" value="1"/>
</dbReference>
<dbReference type="STRING" id="224129.A0A1W4WFT4"/>
<dbReference type="InterPro" id="IPR011697">
    <property type="entry name" value="Peptidase_C26"/>
</dbReference>
<keyword evidence="7" id="KW-0812">Transmembrane</keyword>
<dbReference type="GO" id="GO:0046900">
    <property type="term" value="P:tetrahydrofolylpolyglutamate metabolic process"/>
    <property type="evidence" value="ECO:0007669"/>
    <property type="project" value="TreeGrafter"/>
</dbReference>
<dbReference type="RefSeq" id="XP_018322816.1">
    <property type="nucleotide sequence ID" value="XM_018467314.2"/>
</dbReference>
<organism evidence="9 10">
    <name type="scientific">Agrilus planipennis</name>
    <name type="common">Emerald ash borer</name>
    <name type="synonym">Agrilus marcopoli</name>
    <dbReference type="NCBI Taxonomy" id="224129"/>
    <lineage>
        <taxon>Eukaryota</taxon>
        <taxon>Metazoa</taxon>
        <taxon>Ecdysozoa</taxon>
        <taxon>Arthropoda</taxon>
        <taxon>Hexapoda</taxon>
        <taxon>Insecta</taxon>
        <taxon>Pterygota</taxon>
        <taxon>Neoptera</taxon>
        <taxon>Endopterygota</taxon>
        <taxon>Coleoptera</taxon>
        <taxon>Polyphaga</taxon>
        <taxon>Elateriformia</taxon>
        <taxon>Buprestoidea</taxon>
        <taxon>Buprestidae</taxon>
        <taxon>Agrilinae</taxon>
        <taxon>Agrilus</taxon>
    </lineage>
</organism>
<evidence type="ECO:0000256" key="3">
    <source>
        <dbReference type="ARBA" id="ARBA00012886"/>
    </source>
</evidence>
<feature type="transmembrane region" description="Helical" evidence="7">
    <location>
        <begin position="6"/>
        <end position="25"/>
    </location>
</feature>
<dbReference type="AlphaFoldDB" id="A0A1W4WFT4"/>
<dbReference type="GO" id="GO:0005773">
    <property type="term" value="C:vacuole"/>
    <property type="evidence" value="ECO:0007669"/>
    <property type="project" value="TreeGrafter"/>
</dbReference>
<keyword evidence="9" id="KW-1185">Reference proteome</keyword>
<evidence type="ECO:0000313" key="9">
    <source>
        <dbReference type="Proteomes" id="UP000192223"/>
    </source>
</evidence>
<dbReference type="InterPro" id="IPR015527">
    <property type="entry name" value="Pept_C26_g-glut_hydrolase"/>
</dbReference>
<evidence type="ECO:0000256" key="1">
    <source>
        <dbReference type="ARBA" id="ARBA00004239"/>
    </source>
</evidence>
<keyword evidence="7" id="KW-1133">Transmembrane helix</keyword>
<keyword evidence="6" id="KW-0378">Hydrolase</keyword>
<dbReference type="InParanoid" id="A0A1W4WFT4"/>
<dbReference type="InterPro" id="IPR029062">
    <property type="entry name" value="Class_I_gatase-like"/>
</dbReference>
<accession>A0A1W4WFT4</accession>
<evidence type="ECO:0000256" key="4">
    <source>
        <dbReference type="ARBA" id="ARBA00022525"/>
    </source>
</evidence>
<comment type="similarity">
    <text evidence="2">Belongs to the peptidase C26 family.</text>
</comment>
<evidence type="ECO:0000256" key="6">
    <source>
        <dbReference type="ARBA" id="ARBA00022801"/>
    </source>
</evidence>
<dbReference type="PANTHER" id="PTHR11315:SF0">
    <property type="entry name" value="FOLATE GAMMA-GLUTAMYL HYDROLASE"/>
    <property type="match status" value="1"/>
</dbReference>
<dbReference type="Proteomes" id="UP000192223">
    <property type="component" value="Unplaced"/>
</dbReference>
<keyword evidence="7" id="KW-0472">Membrane</keyword>
<proteinExistence type="inferred from homology"/>
<sequence length="92" mass="10346">MVCKRISPYFLLLFIYLMKVAAGLMETPVIGILSQETYSVRDYLNEGYDSFIAASYVKFVESAGGRVIPIWIGQNDTYYKTVVNKTNGSSTK</sequence>
<comment type="subcellular location">
    <subcellularLocation>
        <location evidence="1">Secreted</location>
        <location evidence="1">Extracellular space</location>
    </subcellularLocation>
</comment>
<keyword evidence="4" id="KW-0964">Secreted</keyword>
<dbReference type="Pfam" id="PF07722">
    <property type="entry name" value="Peptidase_C26"/>
    <property type="match status" value="1"/>
</dbReference>